<dbReference type="EMBL" id="CP111027">
    <property type="protein sequence ID" value="WAR30143.1"/>
    <property type="molecule type" value="Genomic_DNA"/>
</dbReference>
<dbReference type="Proteomes" id="UP001164746">
    <property type="component" value="Chromosome 16"/>
</dbReference>
<protein>
    <submittedName>
        <fullName evidence="2">Uncharacterized protein</fullName>
    </submittedName>
</protein>
<accession>A0ABY7GA94</accession>
<organism evidence="2 3">
    <name type="scientific">Mya arenaria</name>
    <name type="common">Soft-shell clam</name>
    <dbReference type="NCBI Taxonomy" id="6604"/>
    <lineage>
        <taxon>Eukaryota</taxon>
        <taxon>Metazoa</taxon>
        <taxon>Spiralia</taxon>
        <taxon>Lophotrochozoa</taxon>
        <taxon>Mollusca</taxon>
        <taxon>Bivalvia</taxon>
        <taxon>Autobranchia</taxon>
        <taxon>Heteroconchia</taxon>
        <taxon>Euheterodonta</taxon>
        <taxon>Imparidentia</taxon>
        <taxon>Neoheterodontei</taxon>
        <taxon>Myida</taxon>
        <taxon>Myoidea</taxon>
        <taxon>Myidae</taxon>
        <taxon>Mya</taxon>
    </lineage>
</organism>
<feature type="region of interest" description="Disordered" evidence="1">
    <location>
        <begin position="1"/>
        <end position="28"/>
    </location>
</feature>
<evidence type="ECO:0000313" key="3">
    <source>
        <dbReference type="Proteomes" id="UP001164746"/>
    </source>
</evidence>
<keyword evidence="3" id="KW-1185">Reference proteome</keyword>
<feature type="compositionally biased region" description="Polar residues" evidence="1">
    <location>
        <begin position="1"/>
        <end position="18"/>
    </location>
</feature>
<name>A0ABY7GA94_MYAAR</name>
<reference evidence="2" key="1">
    <citation type="submission" date="2022-11" db="EMBL/GenBank/DDBJ databases">
        <title>Centuries of genome instability and evolution in soft-shell clam transmissible cancer (bioRxiv).</title>
        <authorList>
            <person name="Hart S.F.M."/>
            <person name="Yonemitsu M.A."/>
            <person name="Giersch R.M."/>
            <person name="Beal B.F."/>
            <person name="Arriagada G."/>
            <person name="Davis B.W."/>
            <person name="Ostrander E.A."/>
            <person name="Goff S.P."/>
            <person name="Metzger M.J."/>
        </authorList>
    </citation>
    <scope>NUCLEOTIDE SEQUENCE</scope>
    <source>
        <strain evidence="2">MELC-2E11</strain>
        <tissue evidence="2">Siphon/mantle</tissue>
    </source>
</reference>
<proteinExistence type="predicted"/>
<evidence type="ECO:0000313" key="2">
    <source>
        <dbReference type="EMBL" id="WAR30143.1"/>
    </source>
</evidence>
<evidence type="ECO:0000256" key="1">
    <source>
        <dbReference type="SAM" id="MobiDB-lite"/>
    </source>
</evidence>
<sequence length="253" mass="28733">MAVNQMTSPNNGCTSGQHANDGGNPHEKTQLNNIEQIEAEFDKSTFSKSETSRKKMKRLSQYLLKENMANIDAHFKIGFEINQYLCVGDADHTRSTVFVLFEDDNKPIVKKTKSGTSQNHETSATEKIELSVEAIDKKFKDECIDESEENLKLLAFTKKEICKVQETSFSGVSLYIDFGLNEHLELNAESKFRYVSGYDENKNPYMILDTCPRYWKLKSWLTDLFQPLPKVWLAIGGAIGSCFKQLKALFKGS</sequence>
<gene>
    <name evidence="2" type="ORF">MAR_003711</name>
</gene>